<evidence type="ECO:0000256" key="1">
    <source>
        <dbReference type="SAM" id="Phobius"/>
    </source>
</evidence>
<keyword evidence="3" id="KW-1185">Reference proteome</keyword>
<evidence type="ECO:0000313" key="2">
    <source>
        <dbReference type="EMBL" id="CAG9313620.1"/>
    </source>
</evidence>
<keyword evidence="1" id="KW-1133">Transmembrane helix</keyword>
<dbReference type="AlphaFoldDB" id="A0AAU9IQY7"/>
<name>A0AAU9IQY7_9CILI</name>
<feature type="transmembrane region" description="Helical" evidence="1">
    <location>
        <begin position="72"/>
        <end position="91"/>
    </location>
</feature>
<dbReference type="Proteomes" id="UP001162131">
    <property type="component" value="Unassembled WGS sequence"/>
</dbReference>
<keyword evidence="1" id="KW-0472">Membrane</keyword>
<reference evidence="2" key="1">
    <citation type="submission" date="2021-09" db="EMBL/GenBank/DDBJ databases">
        <authorList>
            <consortium name="AG Swart"/>
            <person name="Singh M."/>
            <person name="Singh A."/>
            <person name="Seah K."/>
            <person name="Emmerich C."/>
        </authorList>
    </citation>
    <scope>NUCLEOTIDE SEQUENCE</scope>
    <source>
        <strain evidence="2">ATCC30299</strain>
    </source>
</reference>
<comment type="caution">
    <text evidence="2">The sequence shown here is derived from an EMBL/GenBank/DDBJ whole genome shotgun (WGS) entry which is preliminary data.</text>
</comment>
<gene>
    <name evidence="2" type="ORF">BSTOLATCC_MIC9433</name>
</gene>
<proteinExistence type="predicted"/>
<protein>
    <submittedName>
        <fullName evidence="2">Uncharacterized protein</fullName>
    </submittedName>
</protein>
<dbReference type="EMBL" id="CAJZBQ010000011">
    <property type="protein sequence ID" value="CAG9313620.1"/>
    <property type="molecule type" value="Genomic_DNA"/>
</dbReference>
<accession>A0AAU9IQY7</accession>
<organism evidence="2 3">
    <name type="scientific">Blepharisma stoltei</name>
    <dbReference type="NCBI Taxonomy" id="1481888"/>
    <lineage>
        <taxon>Eukaryota</taxon>
        <taxon>Sar</taxon>
        <taxon>Alveolata</taxon>
        <taxon>Ciliophora</taxon>
        <taxon>Postciliodesmatophora</taxon>
        <taxon>Heterotrichea</taxon>
        <taxon>Heterotrichida</taxon>
        <taxon>Blepharismidae</taxon>
        <taxon>Blepharisma</taxon>
    </lineage>
</organism>
<sequence>MRTIENDLLEKKEVLRSAVGEIKSYSILLKDDLEMDKQRVKKIAIAYEHSGGLLQRTNQALDQLLAQSETRVAIYVVGVCVMIFVVAWKFLF</sequence>
<keyword evidence="1" id="KW-0812">Transmembrane</keyword>
<evidence type="ECO:0000313" key="3">
    <source>
        <dbReference type="Proteomes" id="UP001162131"/>
    </source>
</evidence>